<evidence type="ECO:0000313" key="2">
    <source>
        <dbReference type="Proteomes" id="UP001472866"/>
    </source>
</evidence>
<reference evidence="1 2" key="1">
    <citation type="submission" date="2024-03" db="EMBL/GenBank/DDBJ databases">
        <title>Complete genome sequence of the green alga Chloropicon roscoffensis RCC1871.</title>
        <authorList>
            <person name="Lemieux C."/>
            <person name="Pombert J.-F."/>
            <person name="Otis C."/>
            <person name="Turmel M."/>
        </authorList>
    </citation>
    <scope>NUCLEOTIDE SEQUENCE [LARGE SCALE GENOMIC DNA]</scope>
    <source>
        <strain evidence="1 2">RCC1871</strain>
    </source>
</reference>
<name>A0AAX4PBP2_9CHLO</name>
<gene>
    <name evidence="1" type="ORF">HKI87_07g48610</name>
</gene>
<sequence length="73" mass="8262">MPWGAAKNGHLEVLRWARSQGCPWHEDVTYAAAKNGHLKVLKWLEFITTNGLNGHDKTKRAYTNTRVRNSATS</sequence>
<protein>
    <submittedName>
        <fullName evidence="1">Uncharacterized protein</fullName>
    </submittedName>
</protein>
<dbReference type="AlphaFoldDB" id="A0AAX4PBP2"/>
<evidence type="ECO:0000313" key="1">
    <source>
        <dbReference type="EMBL" id="WZN63313.1"/>
    </source>
</evidence>
<dbReference type="Proteomes" id="UP001472866">
    <property type="component" value="Chromosome 07"/>
</dbReference>
<proteinExistence type="predicted"/>
<accession>A0AAX4PBP2</accession>
<dbReference type="SUPFAM" id="SSF140860">
    <property type="entry name" value="Pseudo ankyrin repeat-like"/>
    <property type="match status" value="1"/>
</dbReference>
<keyword evidence="2" id="KW-1185">Reference proteome</keyword>
<organism evidence="1 2">
    <name type="scientific">Chloropicon roscoffensis</name>
    <dbReference type="NCBI Taxonomy" id="1461544"/>
    <lineage>
        <taxon>Eukaryota</taxon>
        <taxon>Viridiplantae</taxon>
        <taxon>Chlorophyta</taxon>
        <taxon>Chloropicophyceae</taxon>
        <taxon>Chloropicales</taxon>
        <taxon>Chloropicaceae</taxon>
        <taxon>Chloropicon</taxon>
    </lineage>
</organism>
<dbReference type="EMBL" id="CP151507">
    <property type="protein sequence ID" value="WZN63313.1"/>
    <property type="molecule type" value="Genomic_DNA"/>
</dbReference>